<evidence type="ECO:0000313" key="3">
    <source>
        <dbReference type="EMBL" id="RMI17125.1"/>
    </source>
</evidence>
<gene>
    <name evidence="2" type="ORF">D6Z83_14820</name>
    <name evidence="3" type="ORF">EBE87_23870</name>
</gene>
<dbReference type="InterPro" id="IPR050706">
    <property type="entry name" value="Cyclic-di-GMP_PDE-like"/>
</dbReference>
<dbReference type="SUPFAM" id="SSF141868">
    <property type="entry name" value="EAL domain-like"/>
    <property type="match status" value="1"/>
</dbReference>
<feature type="domain" description="EAL" evidence="1">
    <location>
        <begin position="72"/>
        <end position="166"/>
    </location>
</feature>
<dbReference type="AlphaFoldDB" id="A0A3A9JI68"/>
<sequence length="166" mass="18171">MLTALAAAPFTIGGRMFRMTASGGLVLLPAGEKAAVETLLADAIRPSTAPAKVDRGPFRTFSATDREVYEARPHLDGEIGQAVARHEFELHYQPQVRLADGALMGVEALLRWRHPMRDLLGPPFSGGAGKQPPCPQCRQLGHRRGLPPVAEWRRAGLCLHRRQPVR</sequence>
<dbReference type="InterPro" id="IPR001633">
    <property type="entry name" value="EAL_dom"/>
</dbReference>
<dbReference type="Proteomes" id="UP000278036">
    <property type="component" value="Unassembled WGS sequence"/>
</dbReference>
<dbReference type="GO" id="GO:0071111">
    <property type="term" value="F:cyclic-guanylate-specific phosphodiesterase activity"/>
    <property type="evidence" value="ECO:0007669"/>
    <property type="project" value="InterPro"/>
</dbReference>
<dbReference type="Proteomes" id="UP000274097">
    <property type="component" value="Unassembled WGS sequence"/>
</dbReference>
<organism evidence="2 5">
    <name type="scientific">Teichococcus wenyumeiae</name>
    <dbReference type="NCBI Taxonomy" id="2478470"/>
    <lineage>
        <taxon>Bacteria</taxon>
        <taxon>Pseudomonadati</taxon>
        <taxon>Pseudomonadota</taxon>
        <taxon>Alphaproteobacteria</taxon>
        <taxon>Acetobacterales</taxon>
        <taxon>Roseomonadaceae</taxon>
        <taxon>Roseomonas</taxon>
    </lineage>
</organism>
<name>A0A3A9JI68_9PROT</name>
<dbReference type="Pfam" id="PF00563">
    <property type="entry name" value="EAL"/>
    <property type="match status" value="1"/>
</dbReference>
<keyword evidence="4" id="KW-1185">Reference proteome</keyword>
<dbReference type="OrthoDB" id="7245672at2"/>
<dbReference type="InterPro" id="IPR035919">
    <property type="entry name" value="EAL_sf"/>
</dbReference>
<evidence type="ECO:0000313" key="4">
    <source>
        <dbReference type="Proteomes" id="UP000274097"/>
    </source>
</evidence>
<comment type="caution">
    <text evidence="2">The sequence shown here is derived from an EMBL/GenBank/DDBJ whole genome shotgun (WGS) entry which is preliminary data.</text>
</comment>
<dbReference type="InParanoid" id="A0A3A9JI68"/>
<evidence type="ECO:0000313" key="2">
    <source>
        <dbReference type="EMBL" id="RKK03386.1"/>
    </source>
</evidence>
<dbReference type="EMBL" id="RAQU01000089">
    <property type="protein sequence ID" value="RKK03386.1"/>
    <property type="molecule type" value="Genomic_DNA"/>
</dbReference>
<reference evidence="2 5" key="1">
    <citation type="submission" date="2018-09" db="EMBL/GenBank/DDBJ databases">
        <title>Roseomonas sp. nov., isolated from feces of Tibetan antelopes in the Qinghai-Tibet plateau, China.</title>
        <authorList>
            <person name="Tian Z."/>
        </authorList>
    </citation>
    <scope>NUCLEOTIDE SEQUENCE [LARGE SCALE GENOMIC DNA]</scope>
    <source>
        <strain evidence="3 4">Z23</strain>
        <strain evidence="2 5">Z24</strain>
    </source>
</reference>
<dbReference type="PANTHER" id="PTHR33121:SF79">
    <property type="entry name" value="CYCLIC DI-GMP PHOSPHODIESTERASE PDED-RELATED"/>
    <property type="match status" value="1"/>
</dbReference>
<evidence type="ECO:0000313" key="5">
    <source>
        <dbReference type="Proteomes" id="UP000278036"/>
    </source>
</evidence>
<proteinExistence type="predicted"/>
<dbReference type="Gene3D" id="3.20.20.450">
    <property type="entry name" value="EAL domain"/>
    <property type="match status" value="1"/>
</dbReference>
<dbReference type="PANTHER" id="PTHR33121">
    <property type="entry name" value="CYCLIC DI-GMP PHOSPHODIESTERASE PDEF"/>
    <property type="match status" value="1"/>
</dbReference>
<evidence type="ECO:0000259" key="1">
    <source>
        <dbReference type="PROSITE" id="PS50883"/>
    </source>
</evidence>
<dbReference type="EMBL" id="RFLX01000037">
    <property type="protein sequence ID" value="RMI17125.1"/>
    <property type="molecule type" value="Genomic_DNA"/>
</dbReference>
<accession>A0A3A9JI68</accession>
<dbReference type="PROSITE" id="PS50883">
    <property type="entry name" value="EAL"/>
    <property type="match status" value="1"/>
</dbReference>
<protein>
    <submittedName>
        <fullName evidence="2">EAL domain-containing protein</fullName>
    </submittedName>
</protein>
<dbReference type="RefSeq" id="WP_120639065.1">
    <property type="nucleotide sequence ID" value="NZ_RAQU01000089.1"/>
</dbReference>